<dbReference type="VEuPathDB" id="AmoebaDB:NfTy_001050"/>
<dbReference type="OrthoDB" id="10355895at2759"/>
<sequence length="393" mass="46406">MASNLDDSDLDHAMTHEPNSANLSTMEKKIKEKNQQLKKLSKAFYALQQEKRDLEEYCIVLESENMEFRKVKEQMDFLKSKDEDIARQHQKLLENEEKHIQKLEKDIEKHKEEKRKLQAKIKDYFLPEIKKLQTLSAKLEKTNLMQKNQLKELKNELKEKNKTIERMIEEAKRDESLQNIRFLQDQNAVLQVDLQTLKKKLTKKTSKCQEQKEEISSLLSRIEELEDQLQRKSAWNSQTQLFYTEKKEHIDTLKREKMSLSRQLKKESKKAMKREEIITDLLERNAKLRQAFISSSIPPPTVVDHVVEKAFYDNVSNQLKLIQQQLDMDVGSREIIDAQNLEKVVEEVPITFPSSPPRFSEENEEVTSTLQNESNRLLSKSNFLTNEFKEVNI</sequence>
<proteinExistence type="predicted"/>
<evidence type="ECO:0000313" key="3">
    <source>
        <dbReference type="Proteomes" id="UP000444721"/>
    </source>
</evidence>
<protein>
    <submittedName>
        <fullName evidence="2">Uncharacterized protein</fullName>
    </submittedName>
</protein>
<evidence type="ECO:0000313" key="2">
    <source>
        <dbReference type="EMBL" id="KAF0984526.1"/>
    </source>
</evidence>
<dbReference type="GeneID" id="68107643"/>
<accession>A0A6A5C9W4</accession>
<dbReference type="VEuPathDB" id="AmoebaDB:FDP41_000425"/>
<gene>
    <name evidence="2" type="ORF">FDP41_000425</name>
</gene>
<reference evidence="2 3" key="1">
    <citation type="journal article" date="2019" name="Sci. Rep.">
        <title>Nanopore sequencing improves the draft genome of the human pathogenic amoeba Naegleria fowleri.</title>
        <authorList>
            <person name="Liechti N."/>
            <person name="Schurch N."/>
            <person name="Bruggmann R."/>
            <person name="Wittwer M."/>
        </authorList>
    </citation>
    <scope>NUCLEOTIDE SEQUENCE [LARGE SCALE GENOMIC DNA]</scope>
    <source>
        <strain evidence="2 3">ATCC 30894</strain>
    </source>
</reference>
<dbReference type="VEuPathDB" id="AmoebaDB:NF0005830"/>
<dbReference type="OMA" id="HAMTHEP"/>
<dbReference type="RefSeq" id="XP_044569239.1">
    <property type="nucleotide sequence ID" value="XM_044707644.1"/>
</dbReference>
<name>A0A6A5C9W4_NAEFO</name>
<organism evidence="2 3">
    <name type="scientific">Naegleria fowleri</name>
    <name type="common">Brain eating amoeba</name>
    <dbReference type="NCBI Taxonomy" id="5763"/>
    <lineage>
        <taxon>Eukaryota</taxon>
        <taxon>Discoba</taxon>
        <taxon>Heterolobosea</taxon>
        <taxon>Tetramitia</taxon>
        <taxon>Eutetramitia</taxon>
        <taxon>Vahlkampfiidae</taxon>
        <taxon>Naegleria</taxon>
    </lineage>
</organism>
<comment type="caution">
    <text evidence="2">The sequence shown here is derived from an EMBL/GenBank/DDBJ whole genome shotgun (WGS) entry which is preliminary data.</text>
</comment>
<evidence type="ECO:0000256" key="1">
    <source>
        <dbReference type="SAM" id="MobiDB-lite"/>
    </source>
</evidence>
<dbReference type="AlphaFoldDB" id="A0A6A5C9W4"/>
<dbReference type="Proteomes" id="UP000444721">
    <property type="component" value="Unassembled WGS sequence"/>
</dbReference>
<dbReference type="EMBL" id="VFQX01000002">
    <property type="protein sequence ID" value="KAF0984526.1"/>
    <property type="molecule type" value="Genomic_DNA"/>
</dbReference>
<keyword evidence="3" id="KW-1185">Reference proteome</keyword>
<feature type="region of interest" description="Disordered" evidence="1">
    <location>
        <begin position="1"/>
        <end position="26"/>
    </location>
</feature>